<dbReference type="GO" id="GO:0000379">
    <property type="term" value="P:tRNA-type intron splice site recognition and cleavage"/>
    <property type="evidence" value="ECO:0007669"/>
    <property type="project" value="TreeGrafter"/>
</dbReference>
<dbReference type="AlphaFoldDB" id="A0A1I8BW47"/>
<evidence type="ECO:0000313" key="2">
    <source>
        <dbReference type="WBParaSite" id="MhA1_Contig624.frz3.gene8"/>
    </source>
</evidence>
<sequence>MSYTSTSSSSSSIFSSQGVRLRNEFLTLEYNNNKPLFKSIRKATSFLSKMGIQRRDGHFLTIEEALYLSEIGAAIVVDQKGKQLTIPQLYKILGNLNVSLLKYTVYTQLIRAGYIVKIPKKNGENQSSLGYSVKMKTFEFPKELMDQFPSVYSTNTRPFSYRLHLPQINTQSGITNLFKSDGEREHIQIVDLNTKMAEKVKNVEFQLISNIRRFDKEPWECLRPRYWPNFNSLRFCENWKTYQIKREAIIQNSRNRRGNKRGREDERKRENGYDYELFSKGATNRPIYRVLIIDDRFPSGHPNFAELQYLIELPNLNNGEQQINNLNNQLPPLLVASGSPTCLRFIQEKCNFVICPRISSVPLDFSIKTIKAWNQISETIFG</sequence>
<dbReference type="WBParaSite" id="MhA1_Contig624.frz3.gene8">
    <property type="protein sequence ID" value="MhA1_Contig624.frz3.gene8"/>
    <property type="gene ID" value="MhA1_Contig624.frz3.gene8"/>
</dbReference>
<proteinExistence type="predicted"/>
<dbReference type="InterPro" id="IPR024337">
    <property type="entry name" value="tRNA_splic_suSen54"/>
</dbReference>
<evidence type="ECO:0000313" key="1">
    <source>
        <dbReference type="Proteomes" id="UP000095281"/>
    </source>
</evidence>
<organism evidence="1 2">
    <name type="scientific">Meloidogyne hapla</name>
    <name type="common">Root-knot nematode worm</name>
    <dbReference type="NCBI Taxonomy" id="6305"/>
    <lineage>
        <taxon>Eukaryota</taxon>
        <taxon>Metazoa</taxon>
        <taxon>Ecdysozoa</taxon>
        <taxon>Nematoda</taxon>
        <taxon>Chromadorea</taxon>
        <taxon>Rhabditida</taxon>
        <taxon>Tylenchina</taxon>
        <taxon>Tylenchomorpha</taxon>
        <taxon>Tylenchoidea</taxon>
        <taxon>Meloidogynidae</taxon>
        <taxon>Meloidogyninae</taxon>
        <taxon>Meloidogyne</taxon>
    </lineage>
</organism>
<reference evidence="2" key="1">
    <citation type="submission" date="2016-11" db="UniProtKB">
        <authorList>
            <consortium name="WormBaseParasite"/>
        </authorList>
    </citation>
    <scope>IDENTIFICATION</scope>
</reference>
<dbReference type="PANTHER" id="PTHR21027:SF1">
    <property type="entry name" value="TRNA-SPLICING ENDONUCLEASE SUBUNIT SEN54"/>
    <property type="match status" value="1"/>
</dbReference>
<accession>A0A1I8BW47</accession>
<protein>
    <submittedName>
        <fullName evidence="2">tRNA_int_end_N2 domain-containing protein</fullName>
    </submittedName>
</protein>
<dbReference type="PANTHER" id="PTHR21027">
    <property type="entry name" value="TRNA-SPLICING ENDONUCLEASE SUBUNIT SEN54"/>
    <property type="match status" value="1"/>
</dbReference>
<dbReference type="Proteomes" id="UP000095281">
    <property type="component" value="Unplaced"/>
</dbReference>
<name>A0A1I8BW47_MELHA</name>
<dbReference type="GO" id="GO:0000214">
    <property type="term" value="C:tRNA-intron endonuclease complex"/>
    <property type="evidence" value="ECO:0007669"/>
    <property type="project" value="TreeGrafter"/>
</dbReference>
<keyword evidence="1" id="KW-1185">Reference proteome</keyword>
<dbReference type="OMA" id="KEPWECL"/>